<comment type="caution">
    <text evidence="1">The sequence shown here is derived from an EMBL/GenBank/DDBJ whole genome shotgun (WGS) entry which is preliminary data.</text>
</comment>
<dbReference type="InterPro" id="IPR027417">
    <property type="entry name" value="P-loop_NTPase"/>
</dbReference>
<protein>
    <recommendedName>
        <fullName evidence="3">DZIP3-like HEPN domain-containing protein</fullName>
    </recommendedName>
</protein>
<accession>A0A9X0CWV9</accession>
<dbReference type="Proteomes" id="UP001163046">
    <property type="component" value="Unassembled WGS sequence"/>
</dbReference>
<evidence type="ECO:0000313" key="1">
    <source>
        <dbReference type="EMBL" id="KAJ7376409.1"/>
    </source>
</evidence>
<evidence type="ECO:0008006" key="3">
    <source>
        <dbReference type="Google" id="ProtNLM"/>
    </source>
</evidence>
<keyword evidence="2" id="KW-1185">Reference proteome</keyword>
<dbReference type="AlphaFoldDB" id="A0A9X0CWV9"/>
<dbReference type="SUPFAM" id="SSF52540">
    <property type="entry name" value="P-loop containing nucleoside triphosphate hydrolases"/>
    <property type="match status" value="1"/>
</dbReference>
<dbReference type="OrthoDB" id="626167at2759"/>
<organism evidence="1 2">
    <name type="scientific">Desmophyllum pertusum</name>
    <dbReference type="NCBI Taxonomy" id="174260"/>
    <lineage>
        <taxon>Eukaryota</taxon>
        <taxon>Metazoa</taxon>
        <taxon>Cnidaria</taxon>
        <taxon>Anthozoa</taxon>
        <taxon>Hexacorallia</taxon>
        <taxon>Scleractinia</taxon>
        <taxon>Caryophylliina</taxon>
        <taxon>Caryophylliidae</taxon>
        <taxon>Desmophyllum</taxon>
    </lineage>
</organism>
<gene>
    <name evidence="1" type="ORF">OS493_034686</name>
</gene>
<name>A0A9X0CWV9_9CNID</name>
<dbReference type="Gene3D" id="3.40.50.300">
    <property type="entry name" value="P-loop containing nucleotide triphosphate hydrolases"/>
    <property type="match status" value="1"/>
</dbReference>
<sequence length="347" mass="39014">MLKSENAGQTSNMSVDRVFTLEELNYFRVCYITANIIRDGLQSVFKTRMGQSTWMEAGSMAGHCQNGQDFFNMESPRGRNKNKRYLNTIQNGDTSEWDCACLFFAILFSDSLGPLLIPTVASNVDYLRDFRNGVFAHLAQASVLEADFQANVQLVSNAFTALHLDTKDLQTISNKGSFPTGELQKLQEQIVVLEDEIQAKPKSFVLLPVKPSHEVTERKAEVEDIMQKFVDLQSKNEDGSIVTVYVSGNPGCGKTQIAREAGKEFYEKRVADDIEESRTFVMTLNAENEQSMLDSYMKFARELGITEYSLNSITGADSKLKPNERISHLKNPRFCESAKLFHLAAYS</sequence>
<evidence type="ECO:0000313" key="2">
    <source>
        <dbReference type="Proteomes" id="UP001163046"/>
    </source>
</evidence>
<proteinExistence type="predicted"/>
<dbReference type="EMBL" id="MU826399">
    <property type="protein sequence ID" value="KAJ7376409.1"/>
    <property type="molecule type" value="Genomic_DNA"/>
</dbReference>
<reference evidence="1" key="1">
    <citation type="submission" date="2023-01" db="EMBL/GenBank/DDBJ databases">
        <title>Genome assembly of the deep-sea coral Lophelia pertusa.</title>
        <authorList>
            <person name="Herrera S."/>
            <person name="Cordes E."/>
        </authorList>
    </citation>
    <scope>NUCLEOTIDE SEQUENCE</scope>
    <source>
        <strain evidence="1">USNM1676648</strain>
        <tissue evidence="1">Polyp</tissue>
    </source>
</reference>